<dbReference type="STRING" id="45607.A0A2T0FKT5"/>
<dbReference type="NCBIfam" id="TIGR00707">
    <property type="entry name" value="argD"/>
    <property type="match status" value="1"/>
</dbReference>
<dbReference type="InterPro" id="IPR015424">
    <property type="entry name" value="PyrdxlP-dep_Trfase"/>
</dbReference>
<dbReference type="Pfam" id="PF00202">
    <property type="entry name" value="Aminotran_3"/>
    <property type="match status" value="1"/>
</dbReference>
<dbReference type="SUPFAM" id="SSF53383">
    <property type="entry name" value="PLP-dependent transferases"/>
    <property type="match status" value="1"/>
</dbReference>
<comment type="pathway">
    <text evidence="3">Amino-acid biosynthesis; L-arginine biosynthesis; N(2)-acetyl-L-ornithine from L-glutamate: step 4/4.</text>
</comment>
<comment type="subcellular location">
    <subcellularLocation>
        <location evidence="2">Mitochondrion</location>
    </subcellularLocation>
</comment>
<dbReference type="Gene3D" id="3.40.640.10">
    <property type="entry name" value="Type I PLP-dependent aspartate aminotransferase-like (Major domain)"/>
    <property type="match status" value="1"/>
</dbReference>
<evidence type="ECO:0000256" key="8">
    <source>
        <dbReference type="ARBA" id="ARBA00022605"/>
    </source>
</evidence>
<evidence type="ECO:0000256" key="4">
    <source>
        <dbReference type="ARBA" id="ARBA00008954"/>
    </source>
</evidence>
<reference evidence="12 13" key="1">
    <citation type="submission" date="2017-04" db="EMBL/GenBank/DDBJ databases">
        <title>Genome sequencing of [Candida] sorbophila.</title>
        <authorList>
            <person name="Ahn J.O."/>
        </authorList>
    </citation>
    <scope>NUCLEOTIDE SEQUENCE [LARGE SCALE GENOMIC DNA]</scope>
    <source>
        <strain evidence="12 13">DS02</strain>
    </source>
</reference>
<name>A0A2T0FKT5_9ASCO</name>
<dbReference type="Proteomes" id="UP000238350">
    <property type="component" value="Unassembled WGS sequence"/>
</dbReference>
<evidence type="ECO:0000256" key="2">
    <source>
        <dbReference type="ARBA" id="ARBA00004173"/>
    </source>
</evidence>
<dbReference type="EMBL" id="NDIQ01000021">
    <property type="protein sequence ID" value="PRT55590.1"/>
    <property type="molecule type" value="Genomic_DNA"/>
</dbReference>
<dbReference type="CDD" id="cd00610">
    <property type="entry name" value="OAT_like"/>
    <property type="match status" value="1"/>
</dbReference>
<keyword evidence="9 12" id="KW-0808">Transferase</keyword>
<keyword evidence="10 11" id="KW-0663">Pyridoxal phosphate</keyword>
<dbReference type="InterPro" id="IPR015421">
    <property type="entry name" value="PyrdxlP-dep_Trfase_major"/>
</dbReference>
<evidence type="ECO:0000256" key="9">
    <source>
        <dbReference type="ARBA" id="ARBA00022679"/>
    </source>
</evidence>
<accession>A0A2T0FKT5</accession>
<dbReference type="InterPro" id="IPR005814">
    <property type="entry name" value="Aminotrans_3"/>
</dbReference>
<keyword evidence="13" id="KW-1185">Reference proteome</keyword>
<gene>
    <name evidence="12" type="ORF">B9G98_03210</name>
</gene>
<evidence type="ECO:0000256" key="6">
    <source>
        <dbReference type="ARBA" id="ARBA00021753"/>
    </source>
</evidence>
<evidence type="ECO:0000313" key="12">
    <source>
        <dbReference type="EMBL" id="PRT55590.1"/>
    </source>
</evidence>
<dbReference type="EC" id="2.6.1.11" evidence="5"/>
<dbReference type="PROSITE" id="PS00600">
    <property type="entry name" value="AA_TRANSFER_CLASS_3"/>
    <property type="match status" value="1"/>
</dbReference>
<sequence>MLFSKARWSVLPQCVRSISSKALLNETEEFMVTTYARPPQVFVKGDGTYMWDAEGNKMLDFTAGIAVTCLGHSNKEIAKIMFEQGNTLVHSSNLYFNEYTPQLSQKIVQATKQSGAMKDASRLFVCNSGSEANEAAIKFARKYGKQVSEDKIEVLAFKGGFHGRTYGSLSATCNPKYQAPFAPMVPGFKYSSINDMVALDEITDKTCAVIVEPIQGEGGINPCSAEWLKSVRQKCDSVGALLIYDEIQCGLGRTGDLWAHKAAGPDAHPDILTMAKALGNGYPIGATMVSEKVNNVLKVGDHGTTYGGNPLGCRIGLYVLSQLTSPELMANVTKISDLIVDRANSWISKYPNLVTEVRGRGLLLGVQLSTAPDAVLAHARDSGLLVITAGTNTLRLVPALNITEEDAVKGLDILEAALEKNQ</sequence>
<dbReference type="InterPro" id="IPR004636">
    <property type="entry name" value="AcOrn/SuccOrn_fam"/>
</dbReference>
<evidence type="ECO:0000256" key="7">
    <source>
        <dbReference type="ARBA" id="ARBA00022576"/>
    </source>
</evidence>
<dbReference type="AlphaFoldDB" id="A0A2T0FKT5"/>
<dbReference type="InterPro" id="IPR049704">
    <property type="entry name" value="Aminotrans_3_PPA_site"/>
</dbReference>
<evidence type="ECO:0000256" key="3">
    <source>
        <dbReference type="ARBA" id="ARBA00005024"/>
    </source>
</evidence>
<keyword evidence="8" id="KW-0028">Amino-acid biosynthesis</keyword>
<dbReference type="GO" id="GO:0006526">
    <property type="term" value="P:L-arginine biosynthetic process"/>
    <property type="evidence" value="ECO:0007669"/>
    <property type="project" value="UniProtKB-UniPathway"/>
</dbReference>
<evidence type="ECO:0000256" key="10">
    <source>
        <dbReference type="ARBA" id="ARBA00022898"/>
    </source>
</evidence>
<dbReference type="GO" id="GO:0042802">
    <property type="term" value="F:identical protein binding"/>
    <property type="evidence" value="ECO:0007669"/>
    <property type="project" value="TreeGrafter"/>
</dbReference>
<dbReference type="GeneID" id="36516958"/>
<protein>
    <recommendedName>
        <fullName evidence="6">Acetylornithine aminotransferase, mitochondrial</fullName>
        <ecNumber evidence="5">2.6.1.11</ecNumber>
    </recommendedName>
</protein>
<organism evidence="12 13">
    <name type="scientific">Wickerhamiella sorbophila</name>
    <dbReference type="NCBI Taxonomy" id="45607"/>
    <lineage>
        <taxon>Eukaryota</taxon>
        <taxon>Fungi</taxon>
        <taxon>Dikarya</taxon>
        <taxon>Ascomycota</taxon>
        <taxon>Saccharomycotina</taxon>
        <taxon>Dipodascomycetes</taxon>
        <taxon>Dipodascales</taxon>
        <taxon>Trichomonascaceae</taxon>
        <taxon>Wickerhamiella</taxon>
    </lineage>
</organism>
<comment type="similarity">
    <text evidence="4 11">Belongs to the class-III pyridoxal-phosphate-dependent aminotransferase family.</text>
</comment>
<evidence type="ECO:0000313" key="13">
    <source>
        <dbReference type="Proteomes" id="UP000238350"/>
    </source>
</evidence>
<dbReference type="NCBIfam" id="NF002325">
    <property type="entry name" value="PRK01278.1"/>
    <property type="match status" value="1"/>
</dbReference>
<dbReference type="OrthoDB" id="5419315at2759"/>
<evidence type="ECO:0000256" key="11">
    <source>
        <dbReference type="RuleBase" id="RU003560"/>
    </source>
</evidence>
<dbReference type="UniPathway" id="UPA00068">
    <property type="reaction ID" value="UER00109"/>
</dbReference>
<dbReference type="InterPro" id="IPR050103">
    <property type="entry name" value="Class-III_PLP-dep_AT"/>
</dbReference>
<comment type="caution">
    <text evidence="12">The sequence shown here is derived from an EMBL/GenBank/DDBJ whole genome shotgun (WGS) entry which is preliminary data.</text>
</comment>
<comment type="cofactor">
    <cofactor evidence="1">
        <name>pyridoxal 5'-phosphate</name>
        <dbReference type="ChEBI" id="CHEBI:597326"/>
    </cofactor>
</comment>
<dbReference type="PANTHER" id="PTHR11986">
    <property type="entry name" value="AMINOTRANSFERASE CLASS III"/>
    <property type="match status" value="1"/>
</dbReference>
<keyword evidence="7 12" id="KW-0032">Aminotransferase</keyword>
<dbReference type="RefSeq" id="XP_024665535.1">
    <property type="nucleotide sequence ID" value="XM_024809767.1"/>
</dbReference>
<dbReference type="PANTHER" id="PTHR11986:SF79">
    <property type="entry name" value="ACETYLORNITHINE AMINOTRANSFERASE, MITOCHONDRIAL"/>
    <property type="match status" value="1"/>
</dbReference>
<dbReference type="FunFam" id="3.40.640.10:FF:000004">
    <property type="entry name" value="Acetylornithine aminotransferase"/>
    <property type="match status" value="1"/>
</dbReference>
<proteinExistence type="inferred from homology"/>
<dbReference type="PIRSF" id="PIRSF000521">
    <property type="entry name" value="Transaminase_4ab_Lys_Orn"/>
    <property type="match status" value="1"/>
</dbReference>
<dbReference type="InterPro" id="IPR015422">
    <property type="entry name" value="PyrdxlP-dep_Trfase_small"/>
</dbReference>
<dbReference type="HAMAP" id="MF_01107">
    <property type="entry name" value="ArgD_aminotrans_3"/>
    <property type="match status" value="1"/>
</dbReference>
<dbReference type="GO" id="GO:0003992">
    <property type="term" value="F:N2-acetyl-L-ornithine:2-oxoglutarate 5-aminotransferase activity"/>
    <property type="evidence" value="ECO:0007669"/>
    <property type="project" value="UniProtKB-EC"/>
</dbReference>
<dbReference type="Gene3D" id="3.90.1150.10">
    <property type="entry name" value="Aspartate Aminotransferase, domain 1"/>
    <property type="match status" value="1"/>
</dbReference>
<evidence type="ECO:0000256" key="1">
    <source>
        <dbReference type="ARBA" id="ARBA00001933"/>
    </source>
</evidence>
<dbReference type="GO" id="GO:0030170">
    <property type="term" value="F:pyridoxal phosphate binding"/>
    <property type="evidence" value="ECO:0007669"/>
    <property type="project" value="InterPro"/>
</dbReference>
<dbReference type="GO" id="GO:0005759">
    <property type="term" value="C:mitochondrial matrix"/>
    <property type="evidence" value="ECO:0007669"/>
    <property type="project" value="TreeGrafter"/>
</dbReference>
<evidence type="ECO:0000256" key="5">
    <source>
        <dbReference type="ARBA" id="ARBA00012919"/>
    </source>
</evidence>